<dbReference type="AlphaFoldDB" id="A0A7S4M451"/>
<feature type="repeat" description="WD" evidence="3">
    <location>
        <begin position="253"/>
        <end position="284"/>
    </location>
</feature>
<feature type="repeat" description="WD" evidence="3">
    <location>
        <begin position="337"/>
        <end position="378"/>
    </location>
</feature>
<dbReference type="Pfam" id="PF00400">
    <property type="entry name" value="WD40"/>
    <property type="match status" value="4"/>
</dbReference>
<dbReference type="InterPro" id="IPR001680">
    <property type="entry name" value="WD40_rpt"/>
</dbReference>
<dbReference type="SMART" id="SM00320">
    <property type="entry name" value="WD40"/>
    <property type="match status" value="7"/>
</dbReference>
<feature type="domain" description="PH" evidence="4">
    <location>
        <begin position="13"/>
        <end position="118"/>
    </location>
</feature>
<evidence type="ECO:0000256" key="3">
    <source>
        <dbReference type="PROSITE-ProRule" id="PRU00221"/>
    </source>
</evidence>
<dbReference type="EMBL" id="HBKP01000573">
    <property type="protein sequence ID" value="CAE2199201.1"/>
    <property type="molecule type" value="Transcribed_RNA"/>
</dbReference>
<keyword evidence="1 3" id="KW-0853">WD repeat</keyword>
<dbReference type="InterPro" id="IPR001849">
    <property type="entry name" value="PH_domain"/>
</dbReference>
<evidence type="ECO:0000256" key="2">
    <source>
        <dbReference type="ARBA" id="ARBA00022737"/>
    </source>
</evidence>
<dbReference type="Gene3D" id="2.30.29.30">
    <property type="entry name" value="Pleckstrin-homology domain (PH domain)/Phosphotyrosine-binding domain (PTB)"/>
    <property type="match status" value="1"/>
</dbReference>
<dbReference type="Pfam" id="PF00169">
    <property type="entry name" value="PH"/>
    <property type="match status" value="1"/>
</dbReference>
<accession>A0A7S4M451</accession>
<dbReference type="InterPro" id="IPR036322">
    <property type="entry name" value="WD40_repeat_dom_sf"/>
</dbReference>
<dbReference type="InterPro" id="IPR019775">
    <property type="entry name" value="WD40_repeat_CS"/>
</dbReference>
<protein>
    <recommendedName>
        <fullName evidence="4">PH domain-containing protein</fullName>
    </recommendedName>
</protein>
<sequence>MSKPGKNLRTDVNVVKEGNVYKLAGFFRKTWELRYFRLRGRQLLYYKNEVDASSQPPRQTLNLRGARAFRAAEGKISARTDFCVEVQLVEPVSKSYYFCTETEEYLNEWIEAINQAAEYSMKEIGKLKGHDEPIACFSFSGDGKRLVTGTETGCVKIWDLRLHKLILSLDAHRDGVTTCGFFDTDRRLYTTSLDKTLKVWDADTFQLLTTIQGLDDGVATCLIIHENNQIVLGSVSGEMKMWNSNTLQVMGSLTGHKSAITSMTSSADGKRMVTTSEDGTVICWVMPRATQATVIRHPYSPVHGAIAKSGTKFVLWDRENCVSVYSWEEKISSKYELNRHSDKVNSCFFTPNSAKVVTASRDRSILIWDATTSGQLLTDLSGQKDAIRCCSVSRNQQLMLSVMGTEVAVWDFHSMEMLKSLEHPKQVMRASFIPDYSGIISMQEDGLILLWSL</sequence>
<dbReference type="PROSITE" id="PS00678">
    <property type="entry name" value="WD_REPEATS_1"/>
    <property type="match status" value="2"/>
</dbReference>
<dbReference type="SUPFAM" id="SSF50729">
    <property type="entry name" value="PH domain-like"/>
    <property type="match status" value="1"/>
</dbReference>
<organism evidence="5">
    <name type="scientific">Vannella robusta</name>
    <dbReference type="NCBI Taxonomy" id="1487602"/>
    <lineage>
        <taxon>Eukaryota</taxon>
        <taxon>Amoebozoa</taxon>
        <taxon>Discosea</taxon>
        <taxon>Flabellinia</taxon>
        <taxon>Vannellidae</taxon>
        <taxon>Vannella</taxon>
    </lineage>
</organism>
<proteinExistence type="predicted"/>
<dbReference type="SUPFAM" id="SSF50978">
    <property type="entry name" value="WD40 repeat-like"/>
    <property type="match status" value="1"/>
</dbReference>
<feature type="repeat" description="WD" evidence="3">
    <location>
        <begin position="169"/>
        <end position="210"/>
    </location>
</feature>
<dbReference type="SMART" id="SM00233">
    <property type="entry name" value="PH"/>
    <property type="match status" value="1"/>
</dbReference>
<dbReference type="InterPro" id="IPR011993">
    <property type="entry name" value="PH-like_dom_sf"/>
</dbReference>
<dbReference type="PROSITE" id="PS50294">
    <property type="entry name" value="WD_REPEATS_REGION"/>
    <property type="match status" value="5"/>
</dbReference>
<dbReference type="CDD" id="cd00821">
    <property type="entry name" value="PH"/>
    <property type="match status" value="1"/>
</dbReference>
<evidence type="ECO:0000259" key="4">
    <source>
        <dbReference type="PROSITE" id="PS50003"/>
    </source>
</evidence>
<dbReference type="PRINTS" id="PR00320">
    <property type="entry name" value="GPROTEINBRPT"/>
</dbReference>
<evidence type="ECO:0000313" key="5">
    <source>
        <dbReference type="EMBL" id="CAE2199201.1"/>
    </source>
</evidence>
<dbReference type="InterPro" id="IPR020472">
    <property type="entry name" value="WD40_PAC1"/>
</dbReference>
<reference evidence="5" key="1">
    <citation type="submission" date="2021-01" db="EMBL/GenBank/DDBJ databases">
        <authorList>
            <person name="Corre E."/>
            <person name="Pelletier E."/>
            <person name="Niang G."/>
            <person name="Scheremetjew M."/>
            <person name="Finn R."/>
            <person name="Kale V."/>
            <person name="Holt S."/>
            <person name="Cochrane G."/>
            <person name="Meng A."/>
            <person name="Brown T."/>
            <person name="Cohen L."/>
        </authorList>
    </citation>
    <scope>NUCLEOTIDE SEQUENCE</scope>
    <source>
        <strain evidence="5">DIVA3 518/3/11/1/6</strain>
    </source>
</reference>
<dbReference type="InterPro" id="IPR015943">
    <property type="entry name" value="WD40/YVTN_repeat-like_dom_sf"/>
</dbReference>
<feature type="repeat" description="WD" evidence="3">
    <location>
        <begin position="420"/>
        <end position="453"/>
    </location>
</feature>
<dbReference type="PROSITE" id="PS50082">
    <property type="entry name" value="WD_REPEATS_2"/>
    <property type="match status" value="5"/>
</dbReference>
<dbReference type="PANTHER" id="PTHR19848">
    <property type="entry name" value="WD40 REPEAT PROTEIN"/>
    <property type="match status" value="1"/>
</dbReference>
<dbReference type="Gene3D" id="2.130.10.10">
    <property type="entry name" value="YVTN repeat-like/Quinoprotein amine dehydrogenase"/>
    <property type="match status" value="2"/>
</dbReference>
<dbReference type="CDD" id="cd00200">
    <property type="entry name" value="WD40"/>
    <property type="match status" value="1"/>
</dbReference>
<evidence type="ECO:0000256" key="1">
    <source>
        <dbReference type="ARBA" id="ARBA00022574"/>
    </source>
</evidence>
<name>A0A7S4M451_9EUKA</name>
<feature type="repeat" description="WD" evidence="3">
    <location>
        <begin position="127"/>
        <end position="168"/>
    </location>
</feature>
<dbReference type="PANTHER" id="PTHR19848:SF8">
    <property type="entry name" value="F-BOX AND WD REPEAT DOMAIN CONTAINING 7"/>
    <property type="match status" value="1"/>
</dbReference>
<dbReference type="PROSITE" id="PS50003">
    <property type="entry name" value="PH_DOMAIN"/>
    <property type="match status" value="1"/>
</dbReference>
<keyword evidence="2" id="KW-0677">Repeat</keyword>
<gene>
    <name evidence="5" type="ORF">VSP0166_LOCUS408</name>
</gene>